<organism evidence="1 2">
    <name type="scientific">Endozoicomonas lisbonensis</name>
    <dbReference type="NCBI Taxonomy" id="3120522"/>
    <lineage>
        <taxon>Bacteria</taxon>
        <taxon>Pseudomonadati</taxon>
        <taxon>Pseudomonadota</taxon>
        <taxon>Gammaproteobacteria</taxon>
        <taxon>Oceanospirillales</taxon>
        <taxon>Endozoicomonadaceae</taxon>
        <taxon>Endozoicomonas</taxon>
    </lineage>
</organism>
<keyword evidence="2" id="KW-1185">Reference proteome</keyword>
<proteinExistence type="predicted"/>
<evidence type="ECO:0000313" key="2">
    <source>
        <dbReference type="Proteomes" id="UP001549366"/>
    </source>
</evidence>
<gene>
    <name evidence="1" type="ORF">V5J35_004914</name>
</gene>
<comment type="caution">
    <text evidence="1">The sequence shown here is derived from an EMBL/GenBank/DDBJ whole genome shotgun (WGS) entry which is preliminary data.</text>
</comment>
<dbReference type="EMBL" id="JBEWTB010000003">
    <property type="protein sequence ID" value="MET4759595.1"/>
    <property type="molecule type" value="Genomic_DNA"/>
</dbReference>
<dbReference type="SUPFAM" id="SSF49899">
    <property type="entry name" value="Concanavalin A-like lectins/glucanases"/>
    <property type="match status" value="1"/>
</dbReference>
<name>A0ABV2SP97_9GAMM</name>
<protein>
    <recommendedName>
        <fullName evidence="3">LamG-like jellyroll fold domain-containing protein</fullName>
    </recommendedName>
</protein>
<dbReference type="InterPro" id="IPR013320">
    <property type="entry name" value="ConA-like_dom_sf"/>
</dbReference>
<dbReference type="Gene3D" id="2.60.120.200">
    <property type="match status" value="1"/>
</dbReference>
<evidence type="ECO:0008006" key="3">
    <source>
        <dbReference type="Google" id="ProtNLM"/>
    </source>
</evidence>
<dbReference type="Proteomes" id="UP001549366">
    <property type="component" value="Unassembled WGS sequence"/>
</dbReference>
<sequence length="458" mass="50988">MKNLVSAGGIVPAGSLPPLPKYMQELVDAVEALIADFEKEFEQLYQAADKFRDHVDNHHRYAVPHPDLWLPLTSDHHLREGFGGTEFRRNSPGFYVNKSGYPVRAGVDELRIEKKGYLVEQRSTNHSAYSNKPGEWRQSANVEIKEGGQFGDLNIAIVTPKAEGTKRLYRAVAADLSGTKDGAITCSLFVKEDDYNEYRFRFASDSVFYADIVIDIATEERITGGDLPFKFDYLAEGWKRVSVTYTPPDPERLKTIKGEVWLYIDGRADSEPDGESSFTCAGHQWEALPFASSLIETDDTAATRQPDYLDVDVENNWTPHGYTMHLKGSLLAGYEGHSMAFFGVPGYSYNLLRRNSTSSVNHIRWYTDSSGCGFHVDDITETNSFTLVSHGSGNTKRAYVNGLFVDERVTPDTNPGTPNRIAIGYSGNSGGSTGFFGHIADFRVYLEPLNSYQAMTLG</sequence>
<reference evidence="1 2" key="1">
    <citation type="submission" date="2024-06" db="EMBL/GenBank/DDBJ databases">
        <title>Genomic Encyclopedia of Type Strains, Phase V (KMG-V): Genome sequencing to study the core and pangenomes of soil and plant-associated prokaryotes.</title>
        <authorList>
            <person name="Whitman W."/>
        </authorList>
    </citation>
    <scope>NUCLEOTIDE SEQUENCE [LARGE SCALE GENOMIC DNA]</scope>
    <source>
        <strain evidence="1 2">NE40</strain>
    </source>
</reference>
<evidence type="ECO:0000313" key="1">
    <source>
        <dbReference type="EMBL" id="MET4759595.1"/>
    </source>
</evidence>
<accession>A0ABV2SP97</accession>